<evidence type="ECO:0000256" key="6">
    <source>
        <dbReference type="ARBA" id="ARBA00022826"/>
    </source>
</evidence>
<keyword evidence="10 13" id="KW-0472">Membrane</keyword>
<evidence type="ECO:0000256" key="1">
    <source>
        <dbReference type="ARBA" id="ARBA00004127"/>
    </source>
</evidence>
<dbReference type="GO" id="GO:0016020">
    <property type="term" value="C:membrane"/>
    <property type="evidence" value="ECO:0007669"/>
    <property type="project" value="InterPro"/>
</dbReference>
<evidence type="ECO:0000256" key="4">
    <source>
        <dbReference type="ARBA" id="ARBA00022538"/>
    </source>
</evidence>
<evidence type="ECO:0000313" key="15">
    <source>
        <dbReference type="WBParaSite" id="maker-uti_cns_0005366-snap-gene-0.6-mRNA-1"/>
    </source>
</evidence>
<keyword evidence="5 13" id="KW-0812">Transmembrane</keyword>
<dbReference type="Proteomes" id="UP000095280">
    <property type="component" value="Unplaced"/>
</dbReference>
<evidence type="ECO:0000256" key="3">
    <source>
        <dbReference type="ARBA" id="ARBA00022448"/>
    </source>
</evidence>
<evidence type="ECO:0000256" key="2">
    <source>
        <dbReference type="ARBA" id="ARBA00005766"/>
    </source>
</evidence>
<feature type="region of interest" description="Disordered" evidence="12">
    <location>
        <begin position="389"/>
        <end position="420"/>
    </location>
</feature>
<keyword evidence="9" id="KW-0406">Ion transport</keyword>
<comment type="similarity">
    <text evidence="2">Belongs to the TMEM38 family.</text>
</comment>
<keyword evidence="4" id="KW-0633">Potassium transport</keyword>
<feature type="region of interest" description="Disordered" evidence="12">
    <location>
        <begin position="267"/>
        <end position="334"/>
    </location>
</feature>
<keyword evidence="8 13" id="KW-1133">Transmembrane helix</keyword>
<evidence type="ECO:0000313" key="14">
    <source>
        <dbReference type="Proteomes" id="UP000095280"/>
    </source>
</evidence>
<evidence type="ECO:0000256" key="10">
    <source>
        <dbReference type="ARBA" id="ARBA00023136"/>
    </source>
</evidence>
<comment type="subcellular location">
    <subcellularLocation>
        <location evidence="1">Endomembrane system</location>
        <topology evidence="1">Multi-pass membrane protein</topology>
    </subcellularLocation>
</comment>
<evidence type="ECO:0000256" key="7">
    <source>
        <dbReference type="ARBA" id="ARBA00022958"/>
    </source>
</evidence>
<dbReference type="GO" id="GO:0012505">
    <property type="term" value="C:endomembrane system"/>
    <property type="evidence" value="ECO:0007669"/>
    <property type="project" value="UniProtKB-SubCell"/>
</dbReference>
<proteinExistence type="inferred from homology"/>
<organism evidence="14 15">
    <name type="scientific">Macrostomum lignano</name>
    <dbReference type="NCBI Taxonomy" id="282301"/>
    <lineage>
        <taxon>Eukaryota</taxon>
        <taxon>Metazoa</taxon>
        <taxon>Spiralia</taxon>
        <taxon>Lophotrochozoa</taxon>
        <taxon>Platyhelminthes</taxon>
        <taxon>Rhabditophora</taxon>
        <taxon>Macrostomorpha</taxon>
        <taxon>Macrostomida</taxon>
        <taxon>Macrostomidae</taxon>
        <taxon>Macrostomum</taxon>
    </lineage>
</organism>
<feature type="compositionally biased region" description="Pro residues" evidence="12">
    <location>
        <begin position="1025"/>
        <end position="1041"/>
    </location>
</feature>
<evidence type="ECO:0000256" key="9">
    <source>
        <dbReference type="ARBA" id="ARBA00023065"/>
    </source>
</evidence>
<dbReference type="WBParaSite" id="maker-uti_cns_0005366-snap-gene-0.6-mRNA-1">
    <property type="protein sequence ID" value="maker-uti_cns_0005366-snap-gene-0.6-mRNA-1"/>
    <property type="gene ID" value="maker-uti_cns_0005366-snap-gene-0.6"/>
</dbReference>
<name>A0A1I8HB22_9PLAT</name>
<dbReference type="GO" id="GO:0005267">
    <property type="term" value="F:potassium channel activity"/>
    <property type="evidence" value="ECO:0007669"/>
    <property type="project" value="UniProtKB-KW"/>
</dbReference>
<dbReference type="GO" id="GO:0042802">
    <property type="term" value="F:identical protein binding"/>
    <property type="evidence" value="ECO:0007669"/>
    <property type="project" value="InterPro"/>
</dbReference>
<dbReference type="PANTHER" id="PTHR12454:SF11">
    <property type="entry name" value="GH25683P"/>
    <property type="match status" value="1"/>
</dbReference>
<keyword evidence="3" id="KW-0813">Transport</keyword>
<protein>
    <submittedName>
        <fullName evidence="15">LisH domain-containing protein</fullName>
    </submittedName>
</protein>
<sequence length="1662" mass="183189">MAPMNEISGSIMDIAQTLQKINMYPYFDIANYILMCCIVKEDSPQIGSQSFSRRHPFACWLASMLMCFAGPIIANCLLGESIVAPFRNNRDILLATAVWYIINYMPWDLAYRASKFVPVHTVICLMKELQRARKISDGVAFAYKLNPRAYLVVLAIGVVKGSGYLEMKLFERLVRGLWLPASNECLKPCFTTKASCLIAAAFLLEKLGRLPCSHDGAFLAAVLSLFCFKLASKLLHIHDPFRPFESVFCTVLLGGLVDAIRRAAESSPATAAVPATGKTSGGQQQHQQQKDHGEENRRTPPPPDALNQQQWQPPSSARMKRAEPSSSGGGGPAAEESLMTVVQDMSRQLEEKADRLNLRSSSVRRIIKEVLSDQDVLDDVDLDADAVSASIQPSSQSQTQQQQPPPLLSTPPPSGAPLDDIGAVKAEDAAIFDEDDVEFRNFLRDIYLDRIEVADPPNEAEEDADFNVMAEPEEAYQEDFVEDLRYNRASRIPKREVRDLLDEICSDLFDSQLSAGRHLQQQAGASSPPQPLSQDDQEEATAEPECLLQPCAVEDLSQEQRVELKKQLTMYVQLLCTMRITCHQQSPELADSAKVHLNELKLLADAYEAANPANTSILRVANLDGAVSLADNFAGLSDTDLLVCYSRPSRSLSSRSDCTADELAESTYLMPPQLCNLFLTSSVFPYAQLFPPGMSASVCRSKRTVFTPSEDRLLLLGLTQFGHRRDVFQLISKYTMPWRSQVAISARCVYLSKLQSLLFRDSLCPARVLTRSLIISCLRRRQHLLSAASQPQAGKSAAPSSPPPDPKQSEPDSIDLNFCQSNWINSVPILTDCVLDRPADWCHLPQLFRQHLLLERPHLRGQLLKPTEPNPLERDTANDQANKLFKRCRILFKDMRHERLLGVRLLWRDPQMAAVVPASLNPPPQSLPRRRRGPKRRRVSGHPMTIRQALLASGRRPHDRSPTRLLMPRISSVSGSQQPPAQLPSPPILDTASAECANQVKKKVKDYLLSRMRMKSGNFSSSDMPPQPPPQPPPPPPPPPAVMAKSCRLILPKPPSVQASTADTCQIASDLILSELRSRRRDQQVQQQQQQQQQQDMPALVLALQSSQASSASSSLLSFLSGLQATNCMETSISPPAGCNADLPTDDAIAMAAPAAAADDYQIQSPLPPPPASIAAAELSVDTNQPPATQPKMELDDDAVIDDKDAVDLSPETIPTLSCLPYLSEFLQSNTFRELRRGRWKPGRSGRLDQENLDQLVTDDLCESGGADDDRDIEFASAFLRCLRTELSSTPEAYWEALQTIGRLAETPDLDQVSFYRSALSALPAHAGCSRSMLAGFVSVETALLVDALPDHLSVWRNRCLVRKIHRQLREQRCKSPIVLHRFEKSLARWMSTASSIPDDNRLARLIDDLDTTFKYFPYCLSETLSQFPEVPNFAESRDAFEYVDLTSSQPSAATTASAAPSTEDFARRPRDSVFECLPESLGLHEDRSLSCSCACHVTTPTNLAEAQKSKESGSSAATIPGERRVLRHCDNCALVSRHHMLLVEKLESRRLRHYDYACVHFPPEFRPRSDLPPAPQVDAEVVVPAYRPASSIQQRRQQPTGGVGSGSSGGGGGASGRDNTGSGGGVGGGCGGQPRHRQQHRTAESAALLEETFAVTIRAAA</sequence>
<feature type="region of interest" description="Disordered" evidence="12">
    <location>
        <begin position="1016"/>
        <end position="1044"/>
    </location>
</feature>
<feature type="transmembrane region" description="Helical" evidence="13">
    <location>
        <begin position="57"/>
        <end position="74"/>
    </location>
</feature>
<feature type="compositionally biased region" description="Polar residues" evidence="12">
    <location>
        <begin position="306"/>
        <end position="315"/>
    </location>
</feature>
<evidence type="ECO:0000256" key="11">
    <source>
        <dbReference type="ARBA" id="ARBA00023303"/>
    </source>
</evidence>
<feature type="compositionally biased region" description="Low complexity" evidence="12">
    <location>
        <begin position="786"/>
        <end position="799"/>
    </location>
</feature>
<feature type="region of interest" description="Disordered" evidence="12">
    <location>
        <begin position="916"/>
        <end position="963"/>
    </location>
</feature>
<keyword evidence="7" id="KW-0630">Potassium</keyword>
<feature type="compositionally biased region" description="Pro residues" evidence="12">
    <location>
        <begin position="403"/>
        <end position="415"/>
    </location>
</feature>
<keyword evidence="14" id="KW-1185">Reference proteome</keyword>
<evidence type="ECO:0000256" key="12">
    <source>
        <dbReference type="SAM" id="MobiDB-lite"/>
    </source>
</evidence>
<reference evidence="15" key="1">
    <citation type="submission" date="2016-11" db="UniProtKB">
        <authorList>
            <consortium name="WormBaseParasite"/>
        </authorList>
    </citation>
    <scope>IDENTIFICATION</scope>
</reference>
<feature type="region of interest" description="Disordered" evidence="12">
    <location>
        <begin position="786"/>
        <end position="812"/>
    </location>
</feature>
<accession>A0A1I8HB22</accession>
<feature type="region of interest" description="Disordered" evidence="12">
    <location>
        <begin position="1589"/>
        <end position="1646"/>
    </location>
</feature>
<feature type="region of interest" description="Disordered" evidence="12">
    <location>
        <begin position="517"/>
        <end position="543"/>
    </location>
</feature>
<evidence type="ECO:0000256" key="8">
    <source>
        <dbReference type="ARBA" id="ARBA00022989"/>
    </source>
</evidence>
<feature type="compositionally biased region" description="Basic residues" evidence="12">
    <location>
        <begin position="928"/>
        <end position="940"/>
    </location>
</feature>
<keyword evidence="11" id="KW-0407">Ion channel</keyword>
<evidence type="ECO:0000256" key="13">
    <source>
        <dbReference type="SAM" id="Phobius"/>
    </source>
</evidence>
<feature type="compositionally biased region" description="Low complexity" evidence="12">
    <location>
        <begin position="389"/>
        <end position="402"/>
    </location>
</feature>
<feature type="compositionally biased region" description="Gly residues" evidence="12">
    <location>
        <begin position="1602"/>
        <end position="1633"/>
    </location>
</feature>
<dbReference type="InterPro" id="IPR007866">
    <property type="entry name" value="TRIC_channel"/>
</dbReference>
<dbReference type="PANTHER" id="PTHR12454">
    <property type="entry name" value="TRIMERIC INTRACELLULAR CATION CHANNEL"/>
    <property type="match status" value="1"/>
</dbReference>
<dbReference type="Pfam" id="PF05197">
    <property type="entry name" value="TRIC"/>
    <property type="match status" value="1"/>
</dbReference>
<feature type="compositionally biased region" description="Basic and acidic residues" evidence="12">
    <location>
        <begin position="288"/>
        <end position="298"/>
    </location>
</feature>
<keyword evidence="6" id="KW-0631">Potassium channel</keyword>
<feature type="compositionally biased region" description="Polar residues" evidence="12">
    <location>
        <begin position="1591"/>
        <end position="1601"/>
    </location>
</feature>
<evidence type="ECO:0000256" key="5">
    <source>
        <dbReference type="ARBA" id="ARBA00022692"/>
    </source>
</evidence>